<protein>
    <recommendedName>
        <fullName evidence="2">Pyridoxal phosphate-binding protein</fullName>
    </recommendedName>
</protein>
<dbReference type="OMA" id="PLEWHMI"/>
<dbReference type="InterPro" id="IPR001608">
    <property type="entry name" value="Ala_racemase_N"/>
</dbReference>
<keyword evidence="1 3" id="KW-0663">Pyridoxal phosphate</keyword>
<dbReference type="PANTHER" id="PTHR10146">
    <property type="entry name" value="PROLINE SYNTHETASE CO-TRANSCRIBED BACTERIAL HOMOLOG PROTEIN"/>
    <property type="match status" value="1"/>
</dbReference>
<dbReference type="HOGENOM" id="CLU_059988_2_1_1"/>
<reference evidence="7" key="2">
    <citation type="submission" date="2024-08" db="UniProtKB">
        <authorList>
            <consortium name="EnsemblMetazoa"/>
        </authorList>
    </citation>
    <scope>IDENTIFICATION</scope>
</reference>
<evidence type="ECO:0000256" key="1">
    <source>
        <dbReference type="ARBA" id="ARBA00022898"/>
    </source>
</evidence>
<evidence type="ECO:0000313" key="6">
    <source>
        <dbReference type="EMBL" id="ENN77010.1"/>
    </source>
</evidence>
<evidence type="ECO:0000256" key="4">
    <source>
        <dbReference type="RuleBase" id="RU004514"/>
    </source>
</evidence>
<dbReference type="InterPro" id="IPR011078">
    <property type="entry name" value="PyrdxlP_homeostasis"/>
</dbReference>
<dbReference type="Proteomes" id="UP000019118">
    <property type="component" value="Unassembled WGS sequence"/>
</dbReference>
<dbReference type="PROSITE" id="PS01211">
    <property type="entry name" value="UPF0001"/>
    <property type="match status" value="1"/>
</dbReference>
<dbReference type="CDD" id="cd06822">
    <property type="entry name" value="PLPDE_III_YBL036c_euk"/>
    <property type="match status" value="1"/>
</dbReference>
<dbReference type="Gene3D" id="3.20.20.10">
    <property type="entry name" value="Alanine racemase"/>
    <property type="match status" value="1"/>
</dbReference>
<dbReference type="EnsemblMetazoa" id="XM_019904611.1">
    <property type="protein sequence ID" value="XP_019760170.1"/>
    <property type="gene ID" value="LOC109537741"/>
</dbReference>
<feature type="non-terminal residue" evidence="6">
    <location>
        <position position="1"/>
    </location>
</feature>
<dbReference type="KEGG" id="dpa:109537741"/>
<dbReference type="EnsemblMetazoa" id="XM_019904610.1">
    <property type="protein sequence ID" value="XP_019760169.1"/>
    <property type="gene ID" value="LOC109537741"/>
</dbReference>
<dbReference type="SUPFAM" id="SSF51419">
    <property type="entry name" value="PLP-binding barrel"/>
    <property type="match status" value="1"/>
</dbReference>
<dbReference type="FunFam" id="3.20.20.10:FF:000007">
    <property type="entry name" value="Pyridoxal phosphate homeostasis protein"/>
    <property type="match status" value="1"/>
</dbReference>
<dbReference type="NCBIfam" id="TIGR00044">
    <property type="entry name" value="YggS family pyridoxal phosphate-dependent enzyme"/>
    <property type="match status" value="1"/>
</dbReference>
<reference evidence="6 8" key="1">
    <citation type="journal article" date="2013" name="Genome Biol.">
        <title>Draft genome of the mountain pine beetle, Dendroctonus ponderosae Hopkins, a major forest pest.</title>
        <authorList>
            <person name="Keeling C.I."/>
            <person name="Yuen M.M."/>
            <person name="Liao N.Y."/>
            <person name="Docking T.R."/>
            <person name="Chan S.K."/>
            <person name="Taylor G.A."/>
            <person name="Palmquist D.L."/>
            <person name="Jackman S.D."/>
            <person name="Nguyen A."/>
            <person name="Li M."/>
            <person name="Henderson H."/>
            <person name="Janes J.K."/>
            <person name="Zhao Y."/>
            <person name="Pandoh P."/>
            <person name="Moore R."/>
            <person name="Sperling F.A."/>
            <person name="Huber D.P."/>
            <person name="Birol I."/>
            <person name="Jones S.J."/>
            <person name="Bohlmann J."/>
        </authorList>
    </citation>
    <scope>NUCLEOTIDE SEQUENCE</scope>
</reference>
<evidence type="ECO:0000313" key="7">
    <source>
        <dbReference type="EnsemblMetazoa" id="XP_019760169.1"/>
    </source>
</evidence>
<organism evidence="6">
    <name type="scientific">Dendroctonus ponderosae</name>
    <name type="common">Mountain pine beetle</name>
    <dbReference type="NCBI Taxonomy" id="77166"/>
    <lineage>
        <taxon>Eukaryota</taxon>
        <taxon>Metazoa</taxon>
        <taxon>Ecdysozoa</taxon>
        <taxon>Arthropoda</taxon>
        <taxon>Hexapoda</taxon>
        <taxon>Insecta</taxon>
        <taxon>Pterygota</taxon>
        <taxon>Neoptera</taxon>
        <taxon>Endopterygota</taxon>
        <taxon>Coleoptera</taxon>
        <taxon>Polyphaga</taxon>
        <taxon>Cucujiformia</taxon>
        <taxon>Curculionidae</taxon>
        <taxon>Scolytinae</taxon>
        <taxon>Dendroctonus</taxon>
    </lineage>
</organism>
<feature type="domain" description="Alanine racemase N-terminal" evidence="5">
    <location>
        <begin position="37"/>
        <end position="248"/>
    </location>
</feature>
<dbReference type="HAMAP" id="MF_02087">
    <property type="entry name" value="PLP_homeostasis"/>
    <property type="match status" value="1"/>
</dbReference>
<dbReference type="AlphaFoldDB" id="N6U5X1"/>
<evidence type="ECO:0000256" key="3">
    <source>
        <dbReference type="PIRSR" id="PIRSR004848-1"/>
    </source>
</evidence>
<feature type="modified residue" description="N6-(pyridoxal phosphate)lysine" evidence="3">
    <location>
        <position position="44"/>
    </location>
</feature>
<dbReference type="EMBL" id="KB740960">
    <property type="protein sequence ID" value="ENN77010.1"/>
    <property type="molecule type" value="Genomic_DNA"/>
</dbReference>
<dbReference type="GO" id="GO:0030170">
    <property type="term" value="F:pyridoxal phosphate binding"/>
    <property type="evidence" value="ECO:0007669"/>
    <property type="project" value="InterPro"/>
</dbReference>
<dbReference type="Pfam" id="PF01168">
    <property type="entry name" value="Ala_racemase_N"/>
    <property type="match status" value="1"/>
</dbReference>
<evidence type="ECO:0000256" key="2">
    <source>
        <dbReference type="ARBA" id="ARBA00079731"/>
    </source>
</evidence>
<proteinExistence type="inferred from homology"/>
<sequence length="251" mass="28142">MIRSMADVDVRQGLRKVLGQVQVAAGNRSPDLQDVKPRLVAVSKIKPAELILQAYEEGQRHFGENYVQELEEKGHNSLILENCKDIKWHFIGHLQSNKVNKVLAVPNLFMIETVDSKKLATQLNKNWPNFNPDSKLNIMIQVNTSGEQEKNGINPSEVQGLTEYVLKECTNLRLDGLMTIGQFGYDLAKGPNPDFVCLKQCRDDVCKKLGLNWKDIGLSMGMSDDFEHAIQLGSTNVRVGTSIFGHRPKKA</sequence>
<name>N6U5X1_DENPD</name>
<comment type="similarity">
    <text evidence="4">Belongs to the pyridoxal phosphate-binding protein YggS/PROSC family.</text>
</comment>
<dbReference type="PANTHER" id="PTHR10146:SF14">
    <property type="entry name" value="PYRIDOXAL PHOSPHATE HOMEOSTASIS PROTEIN"/>
    <property type="match status" value="1"/>
</dbReference>
<evidence type="ECO:0000259" key="5">
    <source>
        <dbReference type="Pfam" id="PF01168"/>
    </source>
</evidence>
<gene>
    <name evidence="7" type="primary">109537741</name>
    <name evidence="6" type="ORF">YQE_06504</name>
</gene>
<dbReference type="InterPro" id="IPR029066">
    <property type="entry name" value="PLP-binding_barrel"/>
</dbReference>
<comment type="cofactor">
    <cofactor evidence="3">
        <name>pyridoxal 5'-phosphate</name>
        <dbReference type="ChEBI" id="CHEBI:597326"/>
    </cofactor>
</comment>
<evidence type="ECO:0000313" key="8">
    <source>
        <dbReference type="Proteomes" id="UP000019118"/>
    </source>
</evidence>
<dbReference type="PIRSF" id="PIRSF004848">
    <property type="entry name" value="YBL036c_PLPDEIII"/>
    <property type="match status" value="1"/>
</dbReference>
<dbReference type="OrthoDB" id="10264196at2759"/>
<accession>N6U5X1</accession>
<keyword evidence="8" id="KW-1185">Reference proteome</keyword>